<feature type="compositionally biased region" description="Acidic residues" evidence="1">
    <location>
        <begin position="14"/>
        <end position="29"/>
    </location>
</feature>
<dbReference type="InterPro" id="IPR046345">
    <property type="entry name" value="TraB_PrgY-like"/>
</dbReference>
<dbReference type="OrthoDB" id="48306at2759"/>
<name>A0A553PD95_TIGCA</name>
<proteinExistence type="predicted"/>
<feature type="compositionally biased region" description="Acidic residues" evidence="1">
    <location>
        <begin position="212"/>
        <end position="224"/>
    </location>
</feature>
<dbReference type="EMBL" id="VCGU01000005">
    <property type="protein sequence ID" value="TRY75646.1"/>
    <property type="molecule type" value="Genomic_DNA"/>
</dbReference>
<keyword evidence="3" id="KW-1185">Reference proteome</keyword>
<gene>
    <name evidence="2" type="ORF">TCAL_12141</name>
</gene>
<dbReference type="PANTHER" id="PTHR21530">
    <property type="entry name" value="PHEROMONE SHUTDOWN PROTEIN"/>
    <property type="match status" value="1"/>
</dbReference>
<dbReference type="CDD" id="cd14726">
    <property type="entry name" value="TraB_PrgY-like"/>
    <property type="match status" value="1"/>
</dbReference>
<evidence type="ECO:0000313" key="2">
    <source>
        <dbReference type="EMBL" id="TRY75646.1"/>
    </source>
</evidence>
<feature type="compositionally biased region" description="Polar residues" evidence="1">
    <location>
        <begin position="114"/>
        <end position="138"/>
    </location>
</feature>
<dbReference type="Pfam" id="PF01963">
    <property type="entry name" value="TraB_PrgY_gumN"/>
    <property type="match status" value="1"/>
</dbReference>
<feature type="region of interest" description="Disordered" evidence="1">
    <location>
        <begin position="203"/>
        <end position="292"/>
    </location>
</feature>
<feature type="compositionally biased region" description="Basic residues" evidence="1">
    <location>
        <begin position="281"/>
        <end position="292"/>
    </location>
</feature>
<dbReference type="InterPro" id="IPR002816">
    <property type="entry name" value="TraB/PrgY/GumN_fam"/>
</dbReference>
<comment type="caution">
    <text evidence="2">The sequence shown here is derived from an EMBL/GenBank/DDBJ whole genome shotgun (WGS) entry which is preliminary data.</text>
</comment>
<accession>A0A553PD95</accession>
<dbReference type="Proteomes" id="UP000318571">
    <property type="component" value="Chromosome 2"/>
</dbReference>
<feature type="compositionally biased region" description="Polar residues" evidence="1">
    <location>
        <begin position="82"/>
        <end position="102"/>
    </location>
</feature>
<feature type="region of interest" description="Disordered" evidence="1">
    <location>
        <begin position="1"/>
        <end position="138"/>
    </location>
</feature>
<reference evidence="2 3" key="1">
    <citation type="journal article" date="2018" name="Nat. Ecol. Evol.">
        <title>Genomic signatures of mitonuclear coevolution across populations of Tigriopus californicus.</title>
        <authorList>
            <person name="Barreto F.S."/>
            <person name="Watson E.T."/>
            <person name="Lima T.G."/>
            <person name="Willett C.S."/>
            <person name="Edmands S."/>
            <person name="Li W."/>
            <person name="Burton R.S."/>
        </authorList>
    </citation>
    <scope>NUCLEOTIDE SEQUENCE [LARGE SCALE GENOMIC DNA]</scope>
    <source>
        <strain evidence="2 3">San Diego</strain>
    </source>
</reference>
<feature type="compositionally biased region" description="Low complexity" evidence="1">
    <location>
        <begin position="264"/>
        <end position="280"/>
    </location>
</feature>
<evidence type="ECO:0000313" key="3">
    <source>
        <dbReference type="Proteomes" id="UP000318571"/>
    </source>
</evidence>
<dbReference type="STRING" id="6832.A0A553PD95"/>
<feature type="compositionally biased region" description="Basic and acidic residues" evidence="1">
    <location>
        <begin position="61"/>
        <end position="75"/>
    </location>
</feature>
<sequence length="603" mass="65815">MAPPPAHSSQVEVVDLDSTIESEEYEKEEQENHPERFAPVRPGGQKLDRTIELSSSDDEDHEVKDNMKAEERIHGPELGINGSRTLDSSTSDSGTNPNQSTRLAADSSGALDHANSSPNQTAFMTPCQTPAQLQSHSDVVSGARVDLVPWQTSTPFGGPVKSGTGGVSAATAFTPSASSFHFVKDPGHANPFQTMDEIRDEFHQTDPTLPDPSDEGDDEAEEDSAIASAGLDLHSPLKRPPALRPHDSSSSGEYTDEDRPGSDLLISPPSGALGSGSPLLVHHRRQPTPKKRKLADLDLPETCTVLHMPDGAGSVYLVGTAHFSEQSQEDVARVIRQVQPDVVMLELCKTRSSMLHMDEARILAESASMTPAKMRTLIREKGLASGMLYILMLSLSAKLTRELGMIPGGEFRRAFNEARKIPGCMIHLGDRPIDITMKRAMGSLTLWQKIRFSLNVLFSSETVTKEDVEKCKQKDLLATIMVELAGEYPELSNVILNERDLFLAFSLRTAVQSRRIIMENQMAHNQQASHPVVVGVVGIGHVAGIQANFETVSAEDISRLVQLPVPTFAQIALSKTLRFGFYLSLTYGGYRLLRGPICKFLTH</sequence>
<dbReference type="AlphaFoldDB" id="A0A553PD95"/>
<evidence type="ECO:0000256" key="1">
    <source>
        <dbReference type="SAM" id="MobiDB-lite"/>
    </source>
</evidence>
<protein>
    <recommendedName>
        <fullName evidence="4">TraB domain-containing protein</fullName>
    </recommendedName>
</protein>
<evidence type="ECO:0008006" key="4">
    <source>
        <dbReference type="Google" id="ProtNLM"/>
    </source>
</evidence>
<organism evidence="2 3">
    <name type="scientific">Tigriopus californicus</name>
    <name type="common">Marine copepod</name>
    <dbReference type="NCBI Taxonomy" id="6832"/>
    <lineage>
        <taxon>Eukaryota</taxon>
        <taxon>Metazoa</taxon>
        <taxon>Ecdysozoa</taxon>
        <taxon>Arthropoda</taxon>
        <taxon>Crustacea</taxon>
        <taxon>Multicrustacea</taxon>
        <taxon>Hexanauplia</taxon>
        <taxon>Copepoda</taxon>
        <taxon>Harpacticoida</taxon>
        <taxon>Harpacticidae</taxon>
        <taxon>Tigriopus</taxon>
    </lineage>
</organism>
<dbReference type="PANTHER" id="PTHR21530:SF7">
    <property type="entry name" value="TRAB DOMAIN-CONTAINING PROTEIN"/>
    <property type="match status" value="1"/>
</dbReference>